<feature type="region of interest" description="Disordered" evidence="1">
    <location>
        <begin position="1"/>
        <end position="31"/>
    </location>
</feature>
<evidence type="ECO:0000256" key="1">
    <source>
        <dbReference type="SAM" id="MobiDB-lite"/>
    </source>
</evidence>
<sequence length="31" mass="3366">MPVVGNENTDNNHAFHAETADDDGEDFSFGI</sequence>
<protein>
    <submittedName>
        <fullName evidence="2">Uncharacterized protein</fullName>
    </submittedName>
</protein>
<accession>A0A0V0T1X7</accession>
<evidence type="ECO:0000313" key="3">
    <source>
        <dbReference type="Proteomes" id="UP000055048"/>
    </source>
</evidence>
<reference evidence="2 3" key="1">
    <citation type="submission" date="2015-01" db="EMBL/GenBank/DDBJ databases">
        <title>Evolution of Trichinella species and genotypes.</title>
        <authorList>
            <person name="Korhonen P.K."/>
            <person name="Edoardo P."/>
            <person name="Giuseppe L.R."/>
            <person name="Gasser R.B."/>
        </authorList>
    </citation>
    <scope>NUCLEOTIDE SEQUENCE [LARGE SCALE GENOMIC DNA]</scope>
    <source>
        <strain evidence="2">ISS417</strain>
    </source>
</reference>
<feature type="compositionally biased region" description="Acidic residues" evidence="1">
    <location>
        <begin position="20"/>
        <end position="31"/>
    </location>
</feature>
<proteinExistence type="predicted"/>
<dbReference type="Proteomes" id="UP000055048">
    <property type="component" value="Unassembled WGS sequence"/>
</dbReference>
<feature type="compositionally biased region" description="Polar residues" evidence="1">
    <location>
        <begin position="1"/>
        <end position="12"/>
    </location>
</feature>
<organism evidence="2 3">
    <name type="scientific">Trichinella murrelli</name>
    <dbReference type="NCBI Taxonomy" id="144512"/>
    <lineage>
        <taxon>Eukaryota</taxon>
        <taxon>Metazoa</taxon>
        <taxon>Ecdysozoa</taxon>
        <taxon>Nematoda</taxon>
        <taxon>Enoplea</taxon>
        <taxon>Dorylaimia</taxon>
        <taxon>Trichinellida</taxon>
        <taxon>Trichinellidae</taxon>
        <taxon>Trichinella</taxon>
    </lineage>
</organism>
<dbReference type="EMBL" id="JYDJ01000974">
    <property type="protein sequence ID" value="KRX32972.1"/>
    <property type="molecule type" value="Genomic_DNA"/>
</dbReference>
<gene>
    <name evidence="2" type="ORF">T05_1892</name>
</gene>
<evidence type="ECO:0000313" key="2">
    <source>
        <dbReference type="EMBL" id="KRX32972.1"/>
    </source>
</evidence>
<comment type="caution">
    <text evidence="2">The sequence shown here is derived from an EMBL/GenBank/DDBJ whole genome shotgun (WGS) entry which is preliminary data.</text>
</comment>
<keyword evidence="3" id="KW-1185">Reference proteome</keyword>
<name>A0A0V0T1X7_9BILA</name>
<dbReference type="AlphaFoldDB" id="A0A0V0T1X7"/>